<feature type="binding site" evidence="11">
    <location>
        <position position="196"/>
    </location>
    <ligand>
        <name>Zn(2+)</name>
        <dbReference type="ChEBI" id="CHEBI:29105"/>
    </ligand>
</feature>
<evidence type="ECO:0000256" key="6">
    <source>
        <dbReference type="ARBA" id="ARBA00022723"/>
    </source>
</evidence>
<evidence type="ECO:0000313" key="16">
    <source>
        <dbReference type="Proteomes" id="UP000017831"/>
    </source>
</evidence>
<evidence type="ECO:0000313" key="15">
    <source>
        <dbReference type="EMBL" id="EOA53155.1"/>
    </source>
</evidence>
<dbReference type="Pfam" id="PF00265">
    <property type="entry name" value="TK"/>
    <property type="match status" value="1"/>
</dbReference>
<keyword evidence="8 11" id="KW-0418">Kinase</keyword>
<dbReference type="EMBL" id="AQHY01000038">
    <property type="protein sequence ID" value="EOA53155.1"/>
    <property type="molecule type" value="Genomic_DNA"/>
</dbReference>
<evidence type="ECO:0000256" key="10">
    <source>
        <dbReference type="ARBA" id="ARBA00022840"/>
    </source>
</evidence>
<dbReference type="PATRIC" id="fig|1121098.3.peg.3279"/>
<dbReference type="SUPFAM" id="SSF57716">
    <property type="entry name" value="Glucocorticoid receptor-like (DNA-binding domain)"/>
    <property type="match status" value="1"/>
</dbReference>
<dbReference type="GO" id="GO:0046104">
    <property type="term" value="P:thymidine metabolic process"/>
    <property type="evidence" value="ECO:0007669"/>
    <property type="project" value="TreeGrafter"/>
</dbReference>
<dbReference type="Proteomes" id="UP000017831">
    <property type="component" value="Unassembled WGS sequence"/>
</dbReference>
<evidence type="ECO:0000256" key="2">
    <source>
        <dbReference type="ARBA" id="ARBA00012118"/>
    </source>
</evidence>
<protein>
    <recommendedName>
        <fullName evidence="2 11">Thymidine kinase</fullName>
        <ecNumber evidence="2 11">2.7.1.21</ecNumber>
    </recommendedName>
</protein>
<evidence type="ECO:0000256" key="5">
    <source>
        <dbReference type="ARBA" id="ARBA00022679"/>
    </source>
</evidence>
<feature type="transmembrane region" description="Helical" evidence="14">
    <location>
        <begin position="6"/>
        <end position="24"/>
    </location>
</feature>
<feature type="binding site" evidence="11">
    <location>
        <position position="228"/>
    </location>
    <ligand>
        <name>Zn(2+)</name>
        <dbReference type="ChEBI" id="CHEBI:29105"/>
    </ligand>
</feature>
<evidence type="ECO:0000256" key="7">
    <source>
        <dbReference type="ARBA" id="ARBA00022741"/>
    </source>
</evidence>
<feature type="binding site" evidence="11">
    <location>
        <position position="193"/>
    </location>
    <ligand>
        <name>Zn(2+)</name>
        <dbReference type="ChEBI" id="CHEBI:29105"/>
    </ligand>
</feature>
<keyword evidence="3 11" id="KW-0963">Cytoplasm</keyword>
<gene>
    <name evidence="11" type="primary">tdk</name>
    <name evidence="15" type="ORF">HMPREF1534_03230</name>
</gene>
<comment type="catalytic activity">
    <reaction evidence="11 12">
        <text>thymidine + ATP = dTMP + ADP + H(+)</text>
        <dbReference type="Rhea" id="RHEA:19129"/>
        <dbReference type="ChEBI" id="CHEBI:15378"/>
        <dbReference type="ChEBI" id="CHEBI:17748"/>
        <dbReference type="ChEBI" id="CHEBI:30616"/>
        <dbReference type="ChEBI" id="CHEBI:63528"/>
        <dbReference type="ChEBI" id="CHEBI:456216"/>
        <dbReference type="EC" id="2.7.1.21"/>
    </reaction>
</comment>
<dbReference type="PANTHER" id="PTHR11441">
    <property type="entry name" value="THYMIDINE KINASE"/>
    <property type="match status" value="1"/>
</dbReference>
<feature type="binding site" evidence="11">
    <location>
        <position position="225"/>
    </location>
    <ligand>
        <name>Zn(2+)</name>
        <dbReference type="ChEBI" id="CHEBI:29105"/>
    </ligand>
</feature>
<keyword evidence="4 11" id="KW-0237">DNA synthesis</keyword>
<evidence type="ECO:0000256" key="12">
    <source>
        <dbReference type="RuleBase" id="RU000544"/>
    </source>
</evidence>
<dbReference type="EC" id="2.7.1.21" evidence="2 11"/>
<evidence type="ECO:0000256" key="11">
    <source>
        <dbReference type="HAMAP-Rule" id="MF_00124"/>
    </source>
</evidence>
<comment type="subcellular location">
    <subcellularLocation>
        <location evidence="11">Cytoplasm</location>
    </subcellularLocation>
</comment>
<evidence type="ECO:0000256" key="3">
    <source>
        <dbReference type="ARBA" id="ARBA00022490"/>
    </source>
</evidence>
<reference evidence="15 16" key="1">
    <citation type="submission" date="2013-04" db="EMBL/GenBank/DDBJ databases">
        <title>The Genome Sequence of Bacteroides massiliensis DSM 17679.</title>
        <authorList>
            <consortium name="The Broad Institute Genomics Platform"/>
            <person name="Earl A."/>
            <person name="Ward D."/>
            <person name="Feldgarden M."/>
            <person name="Gevers D."/>
            <person name="Martens E."/>
            <person name="Fenner L."/>
            <person name="Roux V."/>
            <person name="Mallet M.N."/>
            <person name="Raoult D."/>
            <person name="Walker B."/>
            <person name="Young S."/>
            <person name="Zeng Q."/>
            <person name="Gargeya S."/>
            <person name="Fitzgerald M."/>
            <person name="Haas B."/>
            <person name="Abouelleil A."/>
            <person name="Allen A.W."/>
            <person name="Alvarado L."/>
            <person name="Arachchi H.M."/>
            <person name="Berlin A.M."/>
            <person name="Chapman S.B."/>
            <person name="Gainer-Dewar J."/>
            <person name="Goldberg J."/>
            <person name="Griggs A."/>
            <person name="Gujja S."/>
            <person name="Hansen M."/>
            <person name="Howarth C."/>
            <person name="Imamovic A."/>
            <person name="Ireland A."/>
            <person name="Larimer J."/>
            <person name="McCowan C."/>
            <person name="Murphy C."/>
            <person name="Pearson M."/>
            <person name="Poon T.W."/>
            <person name="Priest M."/>
            <person name="Roberts A."/>
            <person name="Saif S."/>
            <person name="Shea T."/>
            <person name="Sisk P."/>
            <person name="Sykes S."/>
            <person name="Wortman J."/>
            <person name="Nusbaum C."/>
            <person name="Birren B."/>
        </authorList>
    </citation>
    <scope>NUCLEOTIDE SEQUENCE [LARGE SCALE GENOMIC DNA]</scope>
    <source>
        <strain evidence="16">B84634 / Timone 84634 / DSM 17679 / JCM 13223</strain>
    </source>
</reference>
<evidence type="ECO:0000256" key="13">
    <source>
        <dbReference type="RuleBase" id="RU004165"/>
    </source>
</evidence>
<dbReference type="FunFam" id="3.30.60.20:FF:000048">
    <property type="entry name" value="Thymidine kinase"/>
    <property type="match status" value="1"/>
</dbReference>
<dbReference type="InterPro" id="IPR001267">
    <property type="entry name" value="Thymidine_kinase"/>
</dbReference>
<dbReference type="GO" id="GO:0071897">
    <property type="term" value="P:DNA biosynthetic process"/>
    <property type="evidence" value="ECO:0007669"/>
    <property type="project" value="UniProtKB-KW"/>
</dbReference>
<feature type="binding site" evidence="11">
    <location>
        <begin position="136"/>
        <end position="139"/>
    </location>
    <ligand>
        <name>ATP</name>
        <dbReference type="ChEBI" id="CHEBI:30616"/>
    </ligand>
</feature>
<organism evidence="15 16">
    <name type="scientific">Phocaeicola massiliensis B84634 = Timone 84634 = DSM 17679 = JCM 13223</name>
    <dbReference type="NCBI Taxonomy" id="1121098"/>
    <lineage>
        <taxon>Bacteria</taxon>
        <taxon>Pseudomonadati</taxon>
        <taxon>Bacteroidota</taxon>
        <taxon>Bacteroidia</taxon>
        <taxon>Bacteroidales</taxon>
        <taxon>Bacteroidaceae</taxon>
        <taxon>Phocaeicola</taxon>
    </lineage>
</organism>
<dbReference type="eggNOG" id="COG1435">
    <property type="taxonomic scope" value="Bacteria"/>
</dbReference>
<keyword evidence="6 11" id="KW-0479">Metal-binding</keyword>
<dbReference type="FunFam" id="3.40.50.300:FF:000384">
    <property type="entry name" value="Thymidine kinase"/>
    <property type="match status" value="1"/>
</dbReference>
<evidence type="ECO:0000256" key="4">
    <source>
        <dbReference type="ARBA" id="ARBA00022634"/>
    </source>
</evidence>
<dbReference type="SUPFAM" id="SSF52540">
    <property type="entry name" value="P-loop containing nucleoside triphosphate hydrolases"/>
    <property type="match status" value="1"/>
</dbReference>
<keyword evidence="16" id="KW-1185">Reference proteome</keyword>
<keyword evidence="14" id="KW-0472">Membrane</keyword>
<dbReference type="STRING" id="1121098.HMPREF1534_03230"/>
<dbReference type="Gene3D" id="3.40.50.300">
    <property type="entry name" value="P-loop containing nucleotide triphosphate hydrolases"/>
    <property type="match status" value="1"/>
</dbReference>
<comment type="subunit">
    <text evidence="11">Homotetramer.</text>
</comment>
<keyword evidence="14" id="KW-1133">Transmembrane helix</keyword>
<proteinExistence type="inferred from homology"/>
<dbReference type="GO" id="GO:0005829">
    <property type="term" value="C:cytosol"/>
    <property type="evidence" value="ECO:0007669"/>
    <property type="project" value="TreeGrafter"/>
</dbReference>
<feature type="binding site" evidence="11">
    <location>
        <begin position="64"/>
        <end position="71"/>
    </location>
    <ligand>
        <name>ATP</name>
        <dbReference type="ChEBI" id="CHEBI:30616"/>
    </ligand>
</feature>
<dbReference type="InterPro" id="IPR027417">
    <property type="entry name" value="P-loop_NTPase"/>
</dbReference>
<dbReference type="GO" id="GO:0008270">
    <property type="term" value="F:zinc ion binding"/>
    <property type="evidence" value="ECO:0007669"/>
    <property type="project" value="UniProtKB-UniRule"/>
</dbReference>
<dbReference type="Gene3D" id="3.30.60.20">
    <property type="match status" value="1"/>
</dbReference>
<dbReference type="AlphaFoldDB" id="U6R9K5"/>
<accession>U6R9K5</accession>
<dbReference type="GO" id="GO:0004797">
    <property type="term" value="F:thymidine kinase activity"/>
    <property type="evidence" value="ECO:0007669"/>
    <property type="project" value="UniProtKB-UniRule"/>
</dbReference>
<dbReference type="PANTHER" id="PTHR11441:SF0">
    <property type="entry name" value="THYMIDINE KINASE, CYTOSOLIC"/>
    <property type="match status" value="1"/>
</dbReference>
<evidence type="ECO:0000256" key="1">
    <source>
        <dbReference type="ARBA" id="ARBA00007587"/>
    </source>
</evidence>
<dbReference type="HOGENOM" id="CLU_064400_3_0_10"/>
<evidence type="ECO:0000256" key="8">
    <source>
        <dbReference type="ARBA" id="ARBA00022777"/>
    </source>
</evidence>
<name>U6R9K5_9BACT</name>
<comment type="caution">
    <text evidence="15">The sequence shown here is derived from an EMBL/GenBank/DDBJ whole genome shotgun (WGS) entry which is preliminary data.</text>
</comment>
<keyword evidence="10 11" id="KW-0067">ATP-binding</keyword>
<dbReference type="GO" id="GO:0005524">
    <property type="term" value="F:ATP binding"/>
    <property type="evidence" value="ECO:0007669"/>
    <property type="project" value="UniProtKB-UniRule"/>
</dbReference>
<keyword evidence="9 11" id="KW-0862">Zinc</keyword>
<evidence type="ECO:0000256" key="14">
    <source>
        <dbReference type="SAM" id="Phobius"/>
    </source>
</evidence>
<dbReference type="HAMAP" id="MF_00124">
    <property type="entry name" value="Thymidine_kinase"/>
    <property type="match status" value="1"/>
</dbReference>
<evidence type="ECO:0000256" key="9">
    <source>
        <dbReference type="ARBA" id="ARBA00022833"/>
    </source>
</evidence>
<dbReference type="NCBIfam" id="NF003296">
    <property type="entry name" value="PRK04296.1-1"/>
    <property type="match status" value="1"/>
</dbReference>
<comment type="similarity">
    <text evidence="1 11 13">Belongs to the thymidine kinase family.</text>
</comment>
<keyword evidence="14" id="KW-0812">Transmembrane</keyword>
<keyword evidence="5 11" id="KW-0808">Transferase</keyword>
<sequence>MLHIPLTLYLLLIKILGIIALFWGTNSTFAAVTKTNYHYLTMVVFSEDHIQETRRRGRIEVICGSMFSGKTEELIRRLKRAKFARQRVEIFKPALDTRYSEEEVVSHDSNSIASTPIDTSASILLFSSDKDVIGIDEAQFFDEGLINVCNQLADSGVRVIVAGLDMDFKRIPFGPIPALCAIADEVTKVHAICVKCGNLAYASHRITKSDKRVLLGEKADYEPLCRECYRKAIEEEQTIQ</sequence>
<keyword evidence="7 11" id="KW-0547">Nucleotide-binding</keyword>
<feature type="active site" description="Proton acceptor" evidence="11">
    <location>
        <position position="137"/>
    </location>
</feature>